<accession>A0AAN2F8V7</accession>
<reference evidence="2" key="1">
    <citation type="submission" date="2022-05" db="EMBL/GenBank/DDBJ databases">
        <authorList>
            <person name="Pothier F. J."/>
        </authorList>
    </citation>
    <scope>NUCLEOTIDE SEQUENCE</scope>
    <source>
        <strain evidence="2">DAPP-PG734</strain>
    </source>
</reference>
<dbReference type="PANTHER" id="PTHR33420">
    <property type="entry name" value="FIMBRIAL SUBUNIT ELFA-RELATED"/>
    <property type="match status" value="1"/>
</dbReference>
<gene>
    <name evidence="2" type="ORF">DAPPPG734_01385</name>
</gene>
<evidence type="ECO:0000313" key="2">
    <source>
        <dbReference type="EMBL" id="CAH6161187.1"/>
    </source>
</evidence>
<dbReference type="InterPro" id="IPR000259">
    <property type="entry name" value="Adhesion_dom_fimbrial"/>
</dbReference>
<dbReference type="Pfam" id="PF00419">
    <property type="entry name" value="Fimbrial"/>
    <property type="match status" value="1"/>
</dbReference>
<dbReference type="Proteomes" id="UP001158961">
    <property type="component" value="Chromosome"/>
</dbReference>
<sequence length="188" mass="20271">MTNIESHYGSWLIMILLIPLLYLPPVQAGDINLYGEVKINVTVLAPPCDINEGDRTGISVLFPPVSYRQFYNQGSSPEAPFTLRLSNCDISQAKSVRFTFTGAEEHSLPGLLALSPQSEAKGIAVGIKSAGSGKPININKISDNFALTEGDMAFHFIAWLQATPAALSDHTIEAGEFTAQAVLSLSYE</sequence>
<dbReference type="GO" id="GO:0043709">
    <property type="term" value="P:cell adhesion involved in single-species biofilm formation"/>
    <property type="evidence" value="ECO:0007669"/>
    <property type="project" value="TreeGrafter"/>
</dbReference>
<evidence type="ECO:0000259" key="1">
    <source>
        <dbReference type="Pfam" id="PF00419"/>
    </source>
</evidence>
<dbReference type="InterPro" id="IPR036937">
    <property type="entry name" value="Adhesion_dom_fimbrial_sf"/>
</dbReference>
<protein>
    <submittedName>
        <fullName evidence="2">Type 1 fimbrial protein</fullName>
    </submittedName>
</protein>
<name>A0AAN2F8V7_ENTAG</name>
<dbReference type="EMBL" id="OW970315">
    <property type="protein sequence ID" value="CAH6161187.1"/>
    <property type="molecule type" value="Genomic_DNA"/>
</dbReference>
<dbReference type="AlphaFoldDB" id="A0AAN2F8V7"/>
<organism evidence="2 3">
    <name type="scientific">Enterobacter agglomerans</name>
    <name type="common">Erwinia herbicola</name>
    <name type="synonym">Pantoea agglomerans</name>
    <dbReference type="NCBI Taxonomy" id="549"/>
    <lineage>
        <taxon>Bacteria</taxon>
        <taxon>Pseudomonadati</taxon>
        <taxon>Pseudomonadota</taxon>
        <taxon>Gammaproteobacteria</taxon>
        <taxon>Enterobacterales</taxon>
        <taxon>Erwiniaceae</taxon>
        <taxon>Pantoea</taxon>
        <taxon>Pantoea agglomerans group</taxon>
    </lineage>
</organism>
<dbReference type="SUPFAM" id="SSF49401">
    <property type="entry name" value="Bacterial adhesins"/>
    <property type="match status" value="1"/>
</dbReference>
<dbReference type="RefSeq" id="WP_050491367.1">
    <property type="nucleotide sequence ID" value="NZ_JACYNA010000006.1"/>
</dbReference>
<dbReference type="PANTHER" id="PTHR33420:SF9">
    <property type="entry name" value="MINOR FIMBRIAL SUBUNIT"/>
    <property type="match status" value="1"/>
</dbReference>
<proteinExistence type="predicted"/>
<dbReference type="InterPro" id="IPR008966">
    <property type="entry name" value="Adhesion_dom_sf"/>
</dbReference>
<feature type="domain" description="Fimbrial-type adhesion" evidence="1">
    <location>
        <begin position="38"/>
        <end position="187"/>
    </location>
</feature>
<dbReference type="InterPro" id="IPR050263">
    <property type="entry name" value="Bact_Fimbrial_Adh_Pro"/>
</dbReference>
<dbReference type="GO" id="GO:0009289">
    <property type="term" value="C:pilus"/>
    <property type="evidence" value="ECO:0007669"/>
    <property type="project" value="InterPro"/>
</dbReference>
<evidence type="ECO:0000313" key="3">
    <source>
        <dbReference type="Proteomes" id="UP001158961"/>
    </source>
</evidence>
<dbReference type="Gene3D" id="2.60.40.1090">
    <property type="entry name" value="Fimbrial-type adhesion domain"/>
    <property type="match status" value="1"/>
</dbReference>